<keyword evidence="2" id="KW-0175">Coiled coil</keyword>
<comment type="caution">
    <text evidence="3">The sequence shown here is derived from an EMBL/GenBank/DDBJ whole genome shotgun (WGS) entry which is preliminary data.</text>
</comment>
<keyword evidence="1" id="KW-0378">Hydrolase</keyword>
<gene>
    <name evidence="3" type="ORF">HOLleu_01057</name>
</gene>
<reference evidence="3" key="1">
    <citation type="submission" date="2021-10" db="EMBL/GenBank/DDBJ databases">
        <title>Tropical sea cucumber genome reveals ecological adaptation and Cuvierian tubules defense mechanism.</title>
        <authorList>
            <person name="Chen T."/>
        </authorList>
    </citation>
    <scope>NUCLEOTIDE SEQUENCE</scope>
    <source>
        <strain evidence="3">Nanhai2018</strain>
        <tissue evidence="3">Muscle</tissue>
    </source>
</reference>
<dbReference type="OrthoDB" id="6414146at2759"/>
<dbReference type="InterPro" id="IPR022894">
    <property type="entry name" value="Oligoribonuclease"/>
</dbReference>
<dbReference type="Gene3D" id="2.80.10.70">
    <property type="entry name" value="Spindlin/Ssty"/>
    <property type="match status" value="1"/>
</dbReference>
<evidence type="ECO:0000313" key="4">
    <source>
        <dbReference type="Proteomes" id="UP001152320"/>
    </source>
</evidence>
<dbReference type="InterPro" id="IPR042567">
    <property type="entry name" value="SPIN/Ssty_sf"/>
</dbReference>
<accession>A0A9Q1CNT3</accession>
<protein>
    <submittedName>
        <fullName evidence="3">Uncharacterized protein</fullName>
    </submittedName>
</protein>
<organism evidence="3 4">
    <name type="scientific">Holothuria leucospilota</name>
    <name type="common">Black long sea cucumber</name>
    <name type="synonym">Mertensiothuria leucospilota</name>
    <dbReference type="NCBI Taxonomy" id="206669"/>
    <lineage>
        <taxon>Eukaryota</taxon>
        <taxon>Metazoa</taxon>
        <taxon>Echinodermata</taxon>
        <taxon>Eleutherozoa</taxon>
        <taxon>Echinozoa</taxon>
        <taxon>Holothuroidea</taxon>
        <taxon>Aspidochirotacea</taxon>
        <taxon>Aspidochirotida</taxon>
        <taxon>Holothuriidae</taxon>
        <taxon>Holothuria</taxon>
    </lineage>
</organism>
<dbReference type="PANTHER" id="PTHR11046">
    <property type="entry name" value="OLIGORIBONUCLEASE, MITOCHONDRIAL"/>
    <property type="match status" value="1"/>
</dbReference>
<dbReference type="Proteomes" id="UP001152320">
    <property type="component" value="Chromosome 1"/>
</dbReference>
<name>A0A9Q1CNT3_HOLLE</name>
<evidence type="ECO:0000313" key="3">
    <source>
        <dbReference type="EMBL" id="KAJ8048656.1"/>
    </source>
</evidence>
<evidence type="ECO:0000256" key="2">
    <source>
        <dbReference type="SAM" id="Coils"/>
    </source>
</evidence>
<dbReference type="GO" id="GO:0000175">
    <property type="term" value="F:3'-5'-RNA exonuclease activity"/>
    <property type="evidence" value="ECO:0007669"/>
    <property type="project" value="InterPro"/>
</dbReference>
<keyword evidence="4" id="KW-1185">Reference proteome</keyword>
<sequence>MAESAEIFVGCSNSSEGKCTWAEFNQILGTFDEVIASRPNVKPSLCEGIRELMIGLRSDMCMPCDGFWRSLSKKGIDFWKLRARNMIEEGNGEASVRQMYESVVGGAALEQVGEFCENLGIKPSTVKSIIGLGDSSLNFERPISESDLETVGEKLPIDSLSNGVVLELYFFIEKLGVTSKIQSLLNVLTTLFALSQDLGFSLSLPQVSKSVSTALQLFKKVKKFGVKGKVSQFMVEGFKFPVSKGRPRPTGLGKSMTRKQGSGLGQASCSIQEEVKVTPTPDQKELEDIRHQYQQLSERFEKISTELHQCQTSAAAYKEIATERALLIEQVGQLKRDLEKEQKKTRDYERKLSFATACARNAERRSKRRKGQFLEKSKEVKTLTRQLQEVKSEFRSRLDIMLAKKNDALIKKRKELNTKLQRTKKREQYYRQKYEEVDAREKLSEDKLKEMNATVAEMEDRIESLVERECGKLTTMKKGKYVDGVRMVYQYLMSVNVGRTNCEGIVRSVLKNIAGLEAERLPKETFANQMLFEAKALAQIQLFETVLNDDNITLCSDGTSKKGHHYGAYDVGTSDGHIYTLGLRETIDGTALTTLQVLQEVVQDLLELGLGKDYGLGDFFVRIKNVMSDRHTVQKKFNQLLSDYRGKFLPVVLQEWGKFGETQRSKVAELNEFFCGLHFIVGLAEQASSTLKAWETMIFGDAKVGAASVTGFDCKEESGTERLVRTVCKSVQDRACEKSGKPVQFRAFLSSERNIRNVPLAPFKGNRFNILFHNGAGVFHLHESLRIFFDRHKSDNKLIGAVNADLSVPQFVAGTKALGIIDKVVTGPLWRALEKETHVLNMNQRYSRLLCCFEKWGQDASDLVTGKDILYPDVPVNKDSVYDTLMQNNQYDAMVKQLLEMLCTSFEMLSKRMLADHLDGGKYSDGAVDLVKETQSVPTTNTTVERDFGMLDRLMREKPSASTLALEAMIMYKSNKTAQWTESLAEEERSKYLCLARKSVARQKQRFVERLTTIQEGRERKEMAKKEAIQKREEQDRVRKTLLMRELTAYGGLAESRTSVEEQLRLLQTNAARSKYLETQLKFRRYVLGAKNEGGMFNVSSAGKKKTPDELLQSLLKAIDVGNKEVAETTQSSPTIGLAPEDAVNAFKSSLKEPAAKKMRKDESTQQRPIQQQLENIEHLVGKRIRHNTEEKGEVGWFLGTVLGLKSNKFFIRYDGFSKPYSFSTKEVKEDLECGDLELIQVEPDYLLGKEVKHLWVLDDGKEIWCKGLVLSCETMSGIDTVFEIVYVSEDTEDEDEDDEVFLLPLLQDYQKHELHFT</sequence>
<proteinExistence type="predicted"/>
<evidence type="ECO:0000256" key="1">
    <source>
        <dbReference type="ARBA" id="ARBA00022722"/>
    </source>
</evidence>
<keyword evidence="1" id="KW-0540">Nuclease</keyword>
<dbReference type="PANTHER" id="PTHR11046:SF25">
    <property type="match status" value="1"/>
</dbReference>
<feature type="coiled-coil region" evidence="2">
    <location>
        <begin position="286"/>
        <end position="468"/>
    </location>
</feature>
<dbReference type="EMBL" id="JAIZAY010000001">
    <property type="protein sequence ID" value="KAJ8048656.1"/>
    <property type="molecule type" value="Genomic_DNA"/>
</dbReference>